<evidence type="ECO:0000256" key="3">
    <source>
        <dbReference type="ARBA" id="ARBA00023163"/>
    </source>
</evidence>
<proteinExistence type="predicted"/>
<evidence type="ECO:0000259" key="5">
    <source>
        <dbReference type="PROSITE" id="PS50977"/>
    </source>
</evidence>
<dbReference type="PANTHER" id="PTHR47506">
    <property type="entry name" value="TRANSCRIPTIONAL REGULATORY PROTEIN"/>
    <property type="match status" value="1"/>
</dbReference>
<evidence type="ECO:0000256" key="4">
    <source>
        <dbReference type="PROSITE-ProRule" id="PRU00335"/>
    </source>
</evidence>
<protein>
    <submittedName>
        <fullName evidence="6">TetR/AcrR family transcriptional regulator</fullName>
    </submittedName>
</protein>
<evidence type="ECO:0000313" key="7">
    <source>
        <dbReference type="Proteomes" id="UP000663923"/>
    </source>
</evidence>
<keyword evidence="7" id="KW-1185">Reference proteome</keyword>
<dbReference type="PRINTS" id="PR00455">
    <property type="entry name" value="HTHTETR"/>
</dbReference>
<dbReference type="InterPro" id="IPR001647">
    <property type="entry name" value="HTH_TetR"/>
</dbReference>
<dbReference type="RefSeq" id="WP_207989613.1">
    <property type="nucleotide sequence ID" value="NZ_CP071794.1"/>
</dbReference>
<keyword evidence="2 4" id="KW-0238">DNA-binding</keyword>
<accession>A0ABX7T9M0</accession>
<organism evidence="6 7">
    <name type="scientific">Parasphingorhabdus cellanae</name>
    <dbReference type="NCBI Taxonomy" id="2806553"/>
    <lineage>
        <taxon>Bacteria</taxon>
        <taxon>Pseudomonadati</taxon>
        <taxon>Pseudomonadota</taxon>
        <taxon>Alphaproteobacteria</taxon>
        <taxon>Sphingomonadales</taxon>
        <taxon>Sphingomonadaceae</taxon>
        <taxon>Parasphingorhabdus</taxon>
    </lineage>
</organism>
<dbReference type="InterPro" id="IPR009057">
    <property type="entry name" value="Homeodomain-like_sf"/>
</dbReference>
<dbReference type="PANTHER" id="PTHR47506:SF1">
    <property type="entry name" value="HTH-TYPE TRANSCRIPTIONAL REGULATOR YJDC"/>
    <property type="match status" value="1"/>
</dbReference>
<evidence type="ECO:0000256" key="1">
    <source>
        <dbReference type="ARBA" id="ARBA00023015"/>
    </source>
</evidence>
<keyword evidence="3" id="KW-0804">Transcription</keyword>
<sequence length="233" mass="26356">MTTAKNLNKDSQNYSGSIDDPAMLNVGEIHKSRKTRLKILNAGVVSLADHGHKKLSTTMVAKRAGITRSAMLYHFGSRAELISAIVQHVTRRRLSMYQEAMSKIPHDEHFLDAAIDIAWDQLQTPEFFAFTELSLAARTDPELAKTFNPAMAAYDKERKQAALEIFPDQETRGIEFDLRRDIVRFLIEGIAQQNGITYNEHERKRALKTFLKTLFGSPSGVELLREAVLKAQR</sequence>
<dbReference type="Pfam" id="PF00440">
    <property type="entry name" value="TetR_N"/>
    <property type="match status" value="1"/>
</dbReference>
<dbReference type="EMBL" id="CP071794">
    <property type="protein sequence ID" value="QTD57272.1"/>
    <property type="molecule type" value="Genomic_DNA"/>
</dbReference>
<evidence type="ECO:0000256" key="2">
    <source>
        <dbReference type="ARBA" id="ARBA00023125"/>
    </source>
</evidence>
<gene>
    <name evidence="6" type="ORF">J4G78_06980</name>
</gene>
<dbReference type="Proteomes" id="UP000663923">
    <property type="component" value="Chromosome"/>
</dbReference>
<evidence type="ECO:0000313" key="6">
    <source>
        <dbReference type="EMBL" id="QTD57272.1"/>
    </source>
</evidence>
<feature type="DNA-binding region" description="H-T-H motif" evidence="4">
    <location>
        <begin position="56"/>
        <end position="75"/>
    </location>
</feature>
<feature type="domain" description="HTH tetR-type" evidence="5">
    <location>
        <begin position="33"/>
        <end position="93"/>
    </location>
</feature>
<dbReference type="Gene3D" id="1.10.357.10">
    <property type="entry name" value="Tetracycline Repressor, domain 2"/>
    <property type="match status" value="1"/>
</dbReference>
<dbReference type="SUPFAM" id="SSF46689">
    <property type="entry name" value="Homeodomain-like"/>
    <property type="match status" value="1"/>
</dbReference>
<dbReference type="PROSITE" id="PS50977">
    <property type="entry name" value="HTH_TETR_2"/>
    <property type="match status" value="1"/>
</dbReference>
<name>A0ABX7T9M0_9SPHN</name>
<reference evidence="6 7" key="1">
    <citation type="submission" date="2021-03" db="EMBL/GenBank/DDBJ databases">
        <title>Complete genome of Parasphingorhabdus_sp.JHSY0214.</title>
        <authorList>
            <person name="Yoo J.H."/>
            <person name="Bae J.W."/>
        </authorList>
    </citation>
    <scope>NUCLEOTIDE SEQUENCE [LARGE SCALE GENOMIC DNA]</scope>
    <source>
        <strain evidence="6 7">JHSY0214</strain>
    </source>
</reference>
<keyword evidence="1" id="KW-0805">Transcription regulation</keyword>